<evidence type="ECO:0000256" key="4">
    <source>
        <dbReference type="SAM" id="SignalP"/>
    </source>
</evidence>
<dbReference type="InterPro" id="IPR007346">
    <property type="entry name" value="Endonuclease-I"/>
</dbReference>
<accession>A0A542ZTC4</accession>
<organism evidence="6 7">
    <name type="scientific">Propioniferax innocua</name>
    <dbReference type="NCBI Taxonomy" id="1753"/>
    <lineage>
        <taxon>Bacteria</taxon>
        <taxon>Bacillati</taxon>
        <taxon>Actinomycetota</taxon>
        <taxon>Actinomycetes</taxon>
        <taxon>Propionibacteriales</taxon>
        <taxon>Propionibacteriaceae</taxon>
        <taxon>Propioniferax</taxon>
    </lineage>
</organism>
<dbReference type="EMBL" id="VFOR01000001">
    <property type="protein sequence ID" value="TQL63537.1"/>
    <property type="molecule type" value="Genomic_DNA"/>
</dbReference>
<dbReference type="PANTHER" id="PTHR33607:SF2">
    <property type="entry name" value="ENDONUCLEASE-1"/>
    <property type="match status" value="1"/>
</dbReference>
<keyword evidence="6" id="KW-0255">Endonuclease</keyword>
<dbReference type="OrthoDB" id="9800417at2"/>
<dbReference type="GO" id="GO:0016787">
    <property type="term" value="F:hydrolase activity"/>
    <property type="evidence" value="ECO:0007669"/>
    <property type="project" value="UniProtKB-KW"/>
</dbReference>
<dbReference type="RefSeq" id="WP_142093248.1">
    <property type="nucleotide sequence ID" value="NZ_BAAAMD010000002.1"/>
</dbReference>
<evidence type="ECO:0000256" key="2">
    <source>
        <dbReference type="ARBA" id="ARBA00022801"/>
    </source>
</evidence>
<keyword evidence="1" id="KW-0540">Nuclease</keyword>
<dbReference type="SUPFAM" id="SSF54060">
    <property type="entry name" value="His-Me finger endonucleases"/>
    <property type="match status" value="1"/>
</dbReference>
<dbReference type="AlphaFoldDB" id="A0A542ZTC4"/>
<feature type="compositionally biased region" description="Pro residues" evidence="3">
    <location>
        <begin position="164"/>
        <end position="176"/>
    </location>
</feature>
<dbReference type="Proteomes" id="UP000316196">
    <property type="component" value="Unassembled WGS sequence"/>
</dbReference>
<comment type="caution">
    <text evidence="6">The sequence shown here is derived from an EMBL/GenBank/DDBJ whole genome shotgun (WGS) entry which is preliminary data.</text>
</comment>
<protein>
    <submittedName>
        <fullName evidence="6">Endonuclease I</fullName>
    </submittedName>
</protein>
<evidence type="ECO:0000313" key="7">
    <source>
        <dbReference type="Proteomes" id="UP000316196"/>
    </source>
</evidence>
<dbReference type="Pfam" id="PF19886">
    <property type="entry name" value="DUF6359"/>
    <property type="match status" value="1"/>
</dbReference>
<sequence>MKTHLRVVLATLVSTVLLAVGLGTAHAAETLSVEEAIANNTGKASVTGYIVGEPQSSDSVVHDNFSNDYAFALADDAEATDTDSMLYVQLPKGLRAEWGLASNPGLMGQRVTVTGDLTAYFAHAGVKNTTEVSDGSTQPTPTTSPEPSETPEPTPTATAEPTPTTSPEPSETPEPTPTATADPTSDPTGYWAEANGKEGAELKAAVNQIISGHNELSYKEVWDALKETDADPNQSGNVLLLYSGRSQSASSNGGGADDWNREHVWAKSHGDFGTAMGPGTDIHHLRPTDTTVNSTRSNKDFDNGGEPVDEAEDCLTDGDSFEPRDEVKGDVARMIMYMAVRYEGTDGEPDLELNDQVDNGKAPYMGKQSVLLEWHAQDPVDDFERNRNDVIQDWQGNRNPFIDHPEWAGSIFA</sequence>
<keyword evidence="2" id="KW-0378">Hydrolase</keyword>
<feature type="region of interest" description="Disordered" evidence="3">
    <location>
        <begin position="275"/>
        <end position="321"/>
    </location>
</feature>
<evidence type="ECO:0000256" key="3">
    <source>
        <dbReference type="SAM" id="MobiDB-lite"/>
    </source>
</evidence>
<feature type="domain" description="Endonuclease YhcR N-terminal" evidence="5">
    <location>
        <begin position="31"/>
        <end position="132"/>
    </location>
</feature>
<feature type="compositionally biased region" description="Acidic residues" evidence="3">
    <location>
        <begin position="307"/>
        <end position="320"/>
    </location>
</feature>
<keyword evidence="7" id="KW-1185">Reference proteome</keyword>
<proteinExistence type="predicted"/>
<feature type="chain" id="PRO_5022173525" evidence="4">
    <location>
        <begin position="28"/>
        <end position="413"/>
    </location>
</feature>
<feature type="region of interest" description="Disordered" evidence="3">
    <location>
        <begin position="129"/>
        <end position="193"/>
    </location>
</feature>
<name>A0A542ZTC4_9ACTN</name>
<evidence type="ECO:0000256" key="1">
    <source>
        <dbReference type="ARBA" id="ARBA00022722"/>
    </source>
</evidence>
<feature type="compositionally biased region" description="Pro residues" evidence="3">
    <location>
        <begin position="142"/>
        <end position="154"/>
    </location>
</feature>
<feature type="compositionally biased region" description="Low complexity" evidence="3">
    <location>
        <begin position="177"/>
        <end position="188"/>
    </location>
</feature>
<dbReference type="InterPro" id="IPR044925">
    <property type="entry name" value="His-Me_finger_sf"/>
</dbReference>
<evidence type="ECO:0000313" key="6">
    <source>
        <dbReference type="EMBL" id="TQL63537.1"/>
    </source>
</evidence>
<keyword evidence="4" id="KW-0732">Signal</keyword>
<feature type="compositionally biased region" description="Polar residues" evidence="3">
    <location>
        <begin position="129"/>
        <end position="138"/>
    </location>
</feature>
<reference evidence="6 7" key="1">
    <citation type="submission" date="2019-06" db="EMBL/GenBank/DDBJ databases">
        <title>Sequencing the genomes of 1000 actinobacteria strains.</title>
        <authorList>
            <person name="Klenk H.-P."/>
        </authorList>
    </citation>
    <scope>NUCLEOTIDE SEQUENCE [LARGE SCALE GENOMIC DNA]</scope>
    <source>
        <strain evidence="6 7">DSM 8251</strain>
    </source>
</reference>
<dbReference type="Pfam" id="PF04231">
    <property type="entry name" value="Endonuclease_1"/>
    <property type="match status" value="1"/>
</dbReference>
<evidence type="ECO:0000259" key="5">
    <source>
        <dbReference type="Pfam" id="PF19886"/>
    </source>
</evidence>
<dbReference type="PANTHER" id="PTHR33607">
    <property type="entry name" value="ENDONUCLEASE-1"/>
    <property type="match status" value="1"/>
</dbReference>
<gene>
    <name evidence="6" type="ORF">FB460_1352</name>
</gene>
<feature type="signal peptide" evidence="4">
    <location>
        <begin position="1"/>
        <end position="27"/>
    </location>
</feature>
<dbReference type="InterPro" id="IPR045939">
    <property type="entry name" value="YhcR_N"/>
</dbReference>
<dbReference type="GO" id="GO:0004519">
    <property type="term" value="F:endonuclease activity"/>
    <property type="evidence" value="ECO:0007669"/>
    <property type="project" value="UniProtKB-KW"/>
</dbReference>